<dbReference type="AlphaFoldDB" id="A0A2N5XW59"/>
<accession>A0A2N5XW59</accession>
<proteinExistence type="predicted"/>
<dbReference type="EMBL" id="PKUQ01000001">
    <property type="protein sequence ID" value="PLW78756.1"/>
    <property type="molecule type" value="Genomic_DNA"/>
</dbReference>
<gene>
    <name evidence="1" type="ORF">C0081_00470</name>
</gene>
<evidence type="ECO:0000313" key="2">
    <source>
        <dbReference type="Proteomes" id="UP000234881"/>
    </source>
</evidence>
<keyword evidence="2" id="KW-1185">Reference proteome</keyword>
<organism evidence="1 2">
    <name type="scientific">Cohaesibacter celericrescens</name>
    <dbReference type="NCBI Taxonomy" id="2067669"/>
    <lineage>
        <taxon>Bacteria</taxon>
        <taxon>Pseudomonadati</taxon>
        <taxon>Pseudomonadota</taxon>
        <taxon>Alphaproteobacteria</taxon>
        <taxon>Hyphomicrobiales</taxon>
        <taxon>Cohaesibacteraceae</taxon>
    </lineage>
</organism>
<dbReference type="Proteomes" id="UP000234881">
    <property type="component" value="Unassembled WGS sequence"/>
</dbReference>
<reference evidence="1 2" key="1">
    <citation type="submission" date="2018-01" db="EMBL/GenBank/DDBJ databases">
        <title>The draft genome sequence of Cohaesibacter sp. H1304.</title>
        <authorList>
            <person name="Wang N.-N."/>
            <person name="Du Z.-J."/>
        </authorList>
    </citation>
    <scope>NUCLEOTIDE SEQUENCE [LARGE SCALE GENOMIC DNA]</scope>
    <source>
        <strain evidence="1 2">H1304</strain>
    </source>
</reference>
<protein>
    <submittedName>
        <fullName evidence="1">Uncharacterized protein</fullName>
    </submittedName>
</protein>
<sequence>MEFGPLYSIQDEPLAYCLLAAGMDGLPKRHPLSMVLIYMLKGCLMKSLNYPAFDDVFDG</sequence>
<comment type="caution">
    <text evidence="1">The sequence shown here is derived from an EMBL/GenBank/DDBJ whole genome shotgun (WGS) entry which is preliminary data.</text>
</comment>
<name>A0A2N5XW59_9HYPH</name>
<evidence type="ECO:0000313" key="1">
    <source>
        <dbReference type="EMBL" id="PLW78756.1"/>
    </source>
</evidence>